<feature type="compositionally biased region" description="Acidic residues" evidence="2">
    <location>
        <begin position="320"/>
        <end position="331"/>
    </location>
</feature>
<feature type="compositionally biased region" description="Basic and acidic residues" evidence="2">
    <location>
        <begin position="260"/>
        <end position="277"/>
    </location>
</feature>
<dbReference type="InterPro" id="IPR051372">
    <property type="entry name" value="CWC21"/>
</dbReference>
<feature type="region of interest" description="Disordered" evidence="2">
    <location>
        <begin position="362"/>
        <end position="381"/>
    </location>
</feature>
<feature type="region of interest" description="Disordered" evidence="2">
    <location>
        <begin position="35"/>
        <end position="56"/>
    </location>
</feature>
<accession>A0A9P0HIZ5</accession>
<feature type="region of interest" description="Disordered" evidence="2">
    <location>
        <begin position="1453"/>
        <end position="1477"/>
    </location>
</feature>
<reference evidence="3" key="1">
    <citation type="submission" date="2022-01" db="EMBL/GenBank/DDBJ databases">
        <authorList>
            <person name="King R."/>
        </authorList>
    </citation>
    <scope>NUCLEOTIDE SEQUENCE</scope>
</reference>
<name>A0A9P0HIZ5_NEZVI</name>
<keyword evidence="4" id="KW-1185">Reference proteome</keyword>
<sequence>MYGDTERGGAATALRFVTCDLSSLSDCGCMTSADSDLVGSSTKRKTRSSGSHIDPDSFTALSAKRLILGRPTLIDRLISRNKSALEEMEGKKRGPGRPPLSAKNKVDPKEAMKRKRTDSMNGTSPAIKRLRSAKEGSESDSSESRNTSIERRRGRPPLEKSGDKKTSPKKPTRKIERRFSVRIHHSSLRSGKKRKELLALKQRRIRNLAKDAKGKKKWNGLDKTDSNSNVCPENDSNDEIDDSTDSEISRGTSDVSDVTSETKKMEEKQKSPEEDIKKKRKRRKRDSMWVRKVKKQIKAKSENADTSLSSLPSLDKINADEDDEEEEDVSEILETSDIPILDKESDESLILDNSIKVEPVSNNTSAEDVAMPKLEKEVDLPSENNEDLLTVKQDFEVVESENIISLAIVSESEASCSEFVAENNSTDIATEEKNADDSSTEVPSDIPLEEKNPPEDPYLDINIYNLSAEKKADDDTIIYNRETETVHKTENERKELKISCEKNEDTSVLIIEQIIDKCDYTSNENSSDDQSIDTKEDSIMSISTDSMIVTNGELNVSEVTSDFEKIKDGERSDLVNEELYSCKESNILNDKHDEIDKVNEIVNEKCDDVCMESAIGNEKLDDICMESEMLNEKLDDICIESEIVNKKLDNICKESEIVNEKLYDICKESGTVNEKLSVSWEESDVSEVDNKAMEELLENDVSEQTENVIEFNHETSDEMMDSSIEIKEEPQVDADSTSDVKPSLDDSFTDFSLSLPDDLDLDSSLSDEHEDGILEDESDHIFPDSTEETKLHGPKPEDIVSFTPTTEPCQDDQFPVESIPNGASESCDISEEQQKTRELDVAVISNNDENIALSDSQEKTDPKTAEDVLSEIMDKDKTVDTKYEELTNEQRQMKESVLQALGLKSLTPQQPEEKPKRDGYTGTLKAVIKLNRTGDKKRMVYRRSEDSMGELEYRICSEIPATDGVPITHLNDIASIRKNVSNKVHHDSDVPNTASSAPVTSNGHSEDHETNNQDESKGASAGKESNLIIPEKSSSFSIHPGRLCSDVCSYCFGKFGCLDTPCHVAQLKSERQKKILENEPHLTGESCLCDACYRYVDRKANCPSKANATPGTSGGKTKVRPPASSQCCVNHCSLQATHTVKKKWLVKLKKSISNKIQNDKLDIDLDKSAAMYFPLCAQHHYWVDYFTVCGICRKRLNRNHLYTLGSETDRLNLMLAEDGIPARLSDKLFLCKLCRYYSNLRLKYADPGSIPSSGRIFYRDYRRKILMSLDIPVSDSDEEQIKEEKKKGLKKTSTEGVPNTNGAGSSTKSEEGVMSLTNLATLLGDQPEQQARIQVKFGNVNIGRLSNLNIGQGGREEKRPYSDVGLQANLEFQGPAVPDGSWERCVSTIQFDKRTKKLWQDLQKPYGNQSSFLRHLVMLEKYWRAGYLNLTPGADERAAKYLNGVKNRIKAFEGSSEKPSATTAPPVATPPSGNEKKFPLITNTGEIEVTPLKAAQKKVTPPVMVEKKQMTPLDRAKSLVRMIQPTQRFSPPIQRYQVPMYVPYTYPQTQQHQHHHHPQQRPPPLLKIRNKSMPQAYYPTIPPIPGTQNLKPILPKLPRALTVTQVSHGVPAITLNRSGITIEKQSGGSSVMPALPIEKPSISVFREPAPGPP</sequence>
<feature type="region of interest" description="Disordered" evidence="2">
    <location>
        <begin position="1277"/>
        <end position="1310"/>
    </location>
</feature>
<feature type="compositionally biased region" description="Acidic residues" evidence="2">
    <location>
        <begin position="235"/>
        <end position="245"/>
    </location>
</feature>
<feature type="compositionally biased region" description="Basic and acidic residues" evidence="2">
    <location>
        <begin position="779"/>
        <end position="798"/>
    </location>
</feature>
<feature type="compositionally biased region" description="Low complexity" evidence="2">
    <location>
        <begin position="745"/>
        <end position="756"/>
    </location>
</feature>
<feature type="compositionally biased region" description="Polar residues" evidence="2">
    <location>
        <begin position="250"/>
        <end position="259"/>
    </location>
</feature>
<dbReference type="PANTHER" id="PTHR36562">
    <property type="entry name" value="SERINE/ARGININE REPETITIVE MATRIX 2"/>
    <property type="match status" value="1"/>
</dbReference>
<feature type="compositionally biased region" description="Polar residues" evidence="2">
    <location>
        <begin position="1294"/>
        <end position="1307"/>
    </location>
</feature>
<dbReference type="Proteomes" id="UP001152798">
    <property type="component" value="Chromosome 5"/>
</dbReference>
<feature type="region of interest" description="Disordered" evidence="2">
    <location>
        <begin position="983"/>
        <end position="1023"/>
    </location>
</feature>
<gene>
    <name evidence="3" type="ORF">NEZAVI_LOCUS11589</name>
</gene>
<dbReference type="PANTHER" id="PTHR36562:SF5">
    <property type="entry name" value="SERINE_ARGININE REPETITIVE MATRIX 2"/>
    <property type="match status" value="1"/>
</dbReference>
<keyword evidence="1" id="KW-0175">Coiled coil</keyword>
<feature type="region of interest" description="Disordered" evidence="2">
    <location>
        <begin position="728"/>
        <end position="835"/>
    </location>
</feature>
<dbReference type="OrthoDB" id="249703at2759"/>
<proteinExistence type="predicted"/>
<feature type="region of interest" description="Disordered" evidence="2">
    <location>
        <begin position="85"/>
        <end position="339"/>
    </location>
</feature>
<evidence type="ECO:0000256" key="1">
    <source>
        <dbReference type="SAM" id="Coils"/>
    </source>
</evidence>
<feature type="compositionally biased region" description="Basic and acidic residues" evidence="2">
    <location>
        <begin position="1004"/>
        <end position="1017"/>
    </location>
</feature>
<feature type="compositionally biased region" description="Basic residues" evidence="2">
    <location>
        <begin position="278"/>
        <end position="298"/>
    </location>
</feature>
<feature type="compositionally biased region" description="Basic and acidic residues" evidence="2">
    <location>
        <begin position="148"/>
        <end position="166"/>
    </location>
</feature>
<dbReference type="GO" id="GO:0005634">
    <property type="term" value="C:nucleus"/>
    <property type="evidence" value="ECO:0007669"/>
    <property type="project" value="TreeGrafter"/>
</dbReference>
<evidence type="ECO:0000313" key="4">
    <source>
        <dbReference type="Proteomes" id="UP001152798"/>
    </source>
</evidence>
<dbReference type="EMBL" id="OV725081">
    <property type="protein sequence ID" value="CAH1402873.1"/>
    <property type="molecule type" value="Genomic_DNA"/>
</dbReference>
<feature type="region of interest" description="Disordered" evidence="2">
    <location>
        <begin position="425"/>
        <end position="457"/>
    </location>
</feature>
<feature type="compositionally biased region" description="Low complexity" evidence="2">
    <location>
        <begin position="1459"/>
        <end position="1472"/>
    </location>
</feature>
<evidence type="ECO:0000256" key="2">
    <source>
        <dbReference type="SAM" id="MobiDB-lite"/>
    </source>
</evidence>
<feature type="compositionally biased region" description="Basic residues" evidence="2">
    <location>
        <begin position="180"/>
        <end position="218"/>
    </location>
</feature>
<protein>
    <submittedName>
        <fullName evidence="3">Uncharacterized protein</fullName>
    </submittedName>
</protein>
<evidence type="ECO:0000313" key="3">
    <source>
        <dbReference type="EMBL" id="CAH1402873.1"/>
    </source>
</evidence>
<feature type="compositionally biased region" description="Acidic residues" evidence="2">
    <location>
        <begin position="768"/>
        <end position="778"/>
    </location>
</feature>
<organism evidence="3 4">
    <name type="scientific">Nezara viridula</name>
    <name type="common">Southern green stink bug</name>
    <name type="synonym">Cimex viridulus</name>
    <dbReference type="NCBI Taxonomy" id="85310"/>
    <lineage>
        <taxon>Eukaryota</taxon>
        <taxon>Metazoa</taxon>
        <taxon>Ecdysozoa</taxon>
        <taxon>Arthropoda</taxon>
        <taxon>Hexapoda</taxon>
        <taxon>Insecta</taxon>
        <taxon>Pterygota</taxon>
        <taxon>Neoptera</taxon>
        <taxon>Paraneoptera</taxon>
        <taxon>Hemiptera</taxon>
        <taxon>Heteroptera</taxon>
        <taxon>Panheteroptera</taxon>
        <taxon>Pentatomomorpha</taxon>
        <taxon>Pentatomoidea</taxon>
        <taxon>Pentatomidae</taxon>
        <taxon>Pentatominae</taxon>
        <taxon>Nezara</taxon>
    </lineage>
</organism>
<feature type="compositionally biased region" description="Polar residues" evidence="2">
    <location>
        <begin position="990"/>
        <end position="1003"/>
    </location>
</feature>
<feature type="coiled-coil region" evidence="1">
    <location>
        <begin position="479"/>
        <end position="506"/>
    </location>
</feature>